<keyword evidence="2" id="KW-0808">Transferase</keyword>
<dbReference type="InterPro" id="IPR000863">
    <property type="entry name" value="Sulfotransferase_dom"/>
</dbReference>
<dbReference type="PANTHER" id="PTHR11783">
    <property type="entry name" value="SULFOTRANSFERASE SULT"/>
    <property type="match status" value="1"/>
</dbReference>
<dbReference type="EMBL" id="JARKHS020036291">
    <property type="protein sequence ID" value="KAK8756374.1"/>
    <property type="molecule type" value="Genomic_DNA"/>
</dbReference>
<keyword evidence="5" id="KW-1185">Reference proteome</keyword>
<gene>
    <name evidence="4" type="ORF">V5799_000928</name>
</gene>
<sequence length="134" mass="15570">MHYEDIKAHTKSQVLKLAAFLGEEYHRRLVKEPELLYRVLRLSSIIYMKDKTASMIKAFTAKPLGSDEKSCPGIRDYVQNLLKYPRNTSAMRKGLLGDWRNHFTGDMNARIEKNIFVKLSGTEFLDLWKSYGIL</sequence>
<organism evidence="4 5">
    <name type="scientific">Amblyomma americanum</name>
    <name type="common">Lone star tick</name>
    <dbReference type="NCBI Taxonomy" id="6943"/>
    <lineage>
        <taxon>Eukaryota</taxon>
        <taxon>Metazoa</taxon>
        <taxon>Ecdysozoa</taxon>
        <taxon>Arthropoda</taxon>
        <taxon>Chelicerata</taxon>
        <taxon>Arachnida</taxon>
        <taxon>Acari</taxon>
        <taxon>Parasitiformes</taxon>
        <taxon>Ixodida</taxon>
        <taxon>Ixodoidea</taxon>
        <taxon>Ixodidae</taxon>
        <taxon>Amblyomminae</taxon>
        <taxon>Amblyomma</taxon>
    </lineage>
</organism>
<feature type="domain" description="Sulfotransferase" evidence="3">
    <location>
        <begin position="1"/>
        <end position="121"/>
    </location>
</feature>
<evidence type="ECO:0000313" key="5">
    <source>
        <dbReference type="Proteomes" id="UP001321473"/>
    </source>
</evidence>
<dbReference type="AlphaFoldDB" id="A0AAQ4D1N4"/>
<evidence type="ECO:0000259" key="3">
    <source>
        <dbReference type="Pfam" id="PF00685"/>
    </source>
</evidence>
<proteinExistence type="inferred from homology"/>
<dbReference type="Pfam" id="PF00685">
    <property type="entry name" value="Sulfotransfer_1"/>
    <property type="match status" value="1"/>
</dbReference>
<comment type="caution">
    <text evidence="4">The sequence shown here is derived from an EMBL/GenBank/DDBJ whole genome shotgun (WGS) entry which is preliminary data.</text>
</comment>
<dbReference type="GO" id="GO:0008146">
    <property type="term" value="F:sulfotransferase activity"/>
    <property type="evidence" value="ECO:0007669"/>
    <property type="project" value="InterPro"/>
</dbReference>
<dbReference type="Gene3D" id="3.40.50.300">
    <property type="entry name" value="P-loop containing nucleotide triphosphate hydrolases"/>
    <property type="match status" value="1"/>
</dbReference>
<evidence type="ECO:0000256" key="1">
    <source>
        <dbReference type="ARBA" id="ARBA00005771"/>
    </source>
</evidence>
<dbReference type="InterPro" id="IPR027417">
    <property type="entry name" value="P-loop_NTPase"/>
</dbReference>
<evidence type="ECO:0000313" key="4">
    <source>
        <dbReference type="EMBL" id="KAK8756374.1"/>
    </source>
</evidence>
<protein>
    <recommendedName>
        <fullName evidence="3">Sulfotransferase domain-containing protein</fullName>
    </recommendedName>
</protein>
<comment type="similarity">
    <text evidence="1">Belongs to the sulfotransferase 1 family.</text>
</comment>
<dbReference type="SUPFAM" id="SSF52540">
    <property type="entry name" value="P-loop containing nucleoside triphosphate hydrolases"/>
    <property type="match status" value="1"/>
</dbReference>
<evidence type="ECO:0000256" key="2">
    <source>
        <dbReference type="ARBA" id="ARBA00022679"/>
    </source>
</evidence>
<reference evidence="4 5" key="1">
    <citation type="journal article" date="2023" name="Arcadia Sci">
        <title>De novo assembly of a long-read Amblyomma americanum tick genome.</title>
        <authorList>
            <person name="Chou S."/>
            <person name="Poskanzer K.E."/>
            <person name="Rollins M."/>
            <person name="Thuy-Boun P.S."/>
        </authorList>
    </citation>
    <scope>NUCLEOTIDE SEQUENCE [LARGE SCALE GENOMIC DNA]</scope>
    <source>
        <strain evidence="4">F_SG_1</strain>
        <tissue evidence="4">Salivary glands</tissue>
    </source>
</reference>
<name>A0AAQ4D1N4_AMBAM</name>
<dbReference type="Proteomes" id="UP001321473">
    <property type="component" value="Unassembled WGS sequence"/>
</dbReference>
<accession>A0AAQ4D1N4</accession>